<evidence type="ECO:0000259" key="3">
    <source>
        <dbReference type="Pfam" id="PF00078"/>
    </source>
</evidence>
<proteinExistence type="inferred from homology"/>
<dbReference type="InterPro" id="IPR000477">
    <property type="entry name" value="RT_dom"/>
</dbReference>
<reference evidence="4" key="1">
    <citation type="submission" date="2019-09" db="EMBL/GenBank/DDBJ databases">
        <title>Draft genome information of white flower Hibiscus syriacus.</title>
        <authorList>
            <person name="Kim Y.-M."/>
        </authorList>
    </citation>
    <scope>NUCLEOTIDE SEQUENCE [LARGE SCALE GENOMIC DNA]</scope>
    <source>
        <strain evidence="4">YM2019G1</strain>
    </source>
</reference>
<dbReference type="PANTHER" id="PTHR45642">
    <property type="entry name" value="GDSL ESTERASE/LIPASE EXL3"/>
    <property type="match status" value="1"/>
</dbReference>
<evidence type="ECO:0000313" key="4">
    <source>
        <dbReference type="EMBL" id="KAE8685248.1"/>
    </source>
</evidence>
<dbReference type="EMBL" id="VEPZ02001233">
    <property type="protein sequence ID" value="KAE8685248.1"/>
    <property type="molecule type" value="Genomic_DNA"/>
</dbReference>
<evidence type="ECO:0000256" key="2">
    <source>
        <dbReference type="SAM" id="MobiDB-lite"/>
    </source>
</evidence>
<protein>
    <submittedName>
        <fullName evidence="4">GDSL esterase/lipase</fullName>
    </submittedName>
</protein>
<evidence type="ECO:0000256" key="1">
    <source>
        <dbReference type="ARBA" id="ARBA00008668"/>
    </source>
</evidence>
<sequence>MTDPPHPSSTLVEDHRDSHHDPERLSASMEVDDPLPPVNIALFGVLASKIGKVVKVDYNTKIGERGKYARYQLWLIQEGCGRSSGAGPFDSIISFGPWMADVDRKRRPRKIVDKSESGHRIFPNPVRVPEAEVEMNSRLRMKCFNLIWRTPMQSWVSGARADSMIKKLGFPNSFRIEAQGFSGGIWVLWKPSVKLEVIRVSDQLQLHYKDGGKMGGTLGRFEISRSFYNFIFNNALLDMDYHGSPFTWPRGNLSHRLDQCLVNSAWNNMAFSFEVFHLDSLVALQPKLLYWNSSNLGEIGKRNRQLFARLRRIARVLDVRHSPFLSTLESQLKEELKYVIHIEEYIWFQKSHCDYTLYGDRNTAFFHARVKSHRKHNSIQALKDGYEIQKVVLEMHPTKARRVDDFHVLFFQHNWETVGPDVFMSILDNTIIAQEVIHSMKRKQGRVGWMVIKIDLEKAYDRLDWDFIDDTLGEINFPKALRHLLMYWVSTASSQVLWNCSMTNVFKPSRGIWQGDSLSPYLFVLCMDRLAHRIQRAIREATLDQLDVIQRELCDFCESSSQKDNISAGFQFTGTWVRIEECISFGGIQAVWDEVREGLVWHVGNCEVIDFWQDCWMSDTGPLAAICSSNNRLFSLLQQYHPTTNGVVDYSGWRWDVQHRFTTNSAYVRCLGWVDNEGGKLWKVVNKFRGKCLVQSYSIFLWLFVSFSLSLSTATKAKVPAIIVFGDSSVDSGNNNVISTLLKSNFRPYGRDFYGGQPTGRFCNGRIPPDFISDAFGLKPAIPAYLDPAYNTSDFATGVCFASAGTGYDNATSKVLNVIPLWKELEYYKEYQRQLRAYVDPSFSVRQYQDFLLELCDNFIRELHGLGVRKLSITGLPPMGCLPLERATNILGQNDCVSEYNNIALEFNGKLEGLVGKLNRELPGMRMVSAPAYDIFYQIITKPSQFGKFMFGCVFFYFLTAPFKAK</sequence>
<comment type="similarity">
    <text evidence="1">Belongs to the 'GDSL' lipolytic enzyme family.</text>
</comment>
<organism evidence="4 5">
    <name type="scientific">Hibiscus syriacus</name>
    <name type="common">Rose of Sharon</name>
    <dbReference type="NCBI Taxonomy" id="106335"/>
    <lineage>
        <taxon>Eukaryota</taxon>
        <taxon>Viridiplantae</taxon>
        <taxon>Streptophyta</taxon>
        <taxon>Embryophyta</taxon>
        <taxon>Tracheophyta</taxon>
        <taxon>Spermatophyta</taxon>
        <taxon>Magnoliopsida</taxon>
        <taxon>eudicotyledons</taxon>
        <taxon>Gunneridae</taxon>
        <taxon>Pentapetalae</taxon>
        <taxon>rosids</taxon>
        <taxon>malvids</taxon>
        <taxon>Malvales</taxon>
        <taxon>Malvaceae</taxon>
        <taxon>Malvoideae</taxon>
        <taxon>Hibiscus</taxon>
    </lineage>
</organism>
<dbReference type="Proteomes" id="UP000436088">
    <property type="component" value="Unassembled WGS sequence"/>
</dbReference>
<feature type="domain" description="Reverse transcriptase" evidence="3">
    <location>
        <begin position="434"/>
        <end position="538"/>
    </location>
</feature>
<gene>
    <name evidence="4" type="ORF">F3Y22_tig00111099pilonHSYRG00066</name>
</gene>
<dbReference type="AlphaFoldDB" id="A0A6A2Z094"/>
<accession>A0A6A2Z094</accession>
<dbReference type="Pfam" id="PF00078">
    <property type="entry name" value="RVT_1"/>
    <property type="match status" value="1"/>
</dbReference>
<dbReference type="InterPro" id="IPR050592">
    <property type="entry name" value="GDSL_lipolytic_enzyme"/>
</dbReference>
<keyword evidence="5" id="KW-1185">Reference proteome</keyword>
<feature type="compositionally biased region" description="Basic and acidic residues" evidence="2">
    <location>
        <begin position="12"/>
        <end position="24"/>
    </location>
</feature>
<dbReference type="Gene3D" id="3.40.50.1110">
    <property type="entry name" value="SGNH hydrolase"/>
    <property type="match status" value="1"/>
</dbReference>
<comment type="caution">
    <text evidence="4">The sequence shown here is derived from an EMBL/GenBank/DDBJ whole genome shotgun (WGS) entry which is preliminary data.</text>
</comment>
<evidence type="ECO:0000313" key="5">
    <source>
        <dbReference type="Proteomes" id="UP000436088"/>
    </source>
</evidence>
<feature type="region of interest" description="Disordered" evidence="2">
    <location>
        <begin position="1"/>
        <end position="31"/>
    </location>
</feature>
<dbReference type="CDD" id="cd01837">
    <property type="entry name" value="SGNH_plant_lipase_like"/>
    <property type="match status" value="1"/>
</dbReference>
<dbReference type="InterPro" id="IPR035669">
    <property type="entry name" value="SGNH_plant_lipase-like"/>
</dbReference>
<dbReference type="PANTHER" id="PTHR45642:SF12">
    <property type="entry name" value="OS09G0132900 PROTEIN"/>
    <property type="match status" value="1"/>
</dbReference>
<dbReference type="Pfam" id="PF00657">
    <property type="entry name" value="Lipase_GDSL"/>
    <property type="match status" value="1"/>
</dbReference>
<dbReference type="GO" id="GO:0016788">
    <property type="term" value="F:hydrolase activity, acting on ester bonds"/>
    <property type="evidence" value="ECO:0007669"/>
    <property type="project" value="InterPro"/>
</dbReference>
<dbReference type="InterPro" id="IPR001087">
    <property type="entry name" value="GDSL"/>
</dbReference>
<dbReference type="InterPro" id="IPR036514">
    <property type="entry name" value="SGNH_hydro_sf"/>
</dbReference>
<name>A0A6A2Z094_HIBSY</name>